<dbReference type="Gene3D" id="2.60.40.1120">
    <property type="entry name" value="Carboxypeptidase-like, regulatory domain"/>
    <property type="match status" value="1"/>
</dbReference>
<evidence type="ECO:0000313" key="14">
    <source>
        <dbReference type="Proteomes" id="UP000434850"/>
    </source>
</evidence>
<dbReference type="Gene3D" id="2.40.170.20">
    <property type="entry name" value="TonB-dependent receptor, beta-barrel domain"/>
    <property type="match status" value="1"/>
</dbReference>
<evidence type="ECO:0000256" key="1">
    <source>
        <dbReference type="ARBA" id="ARBA00004571"/>
    </source>
</evidence>
<organism evidence="13 14">
    <name type="scientific">Mucilaginibacter aquatilis</name>
    <dbReference type="NCBI Taxonomy" id="1517760"/>
    <lineage>
        <taxon>Bacteria</taxon>
        <taxon>Pseudomonadati</taxon>
        <taxon>Bacteroidota</taxon>
        <taxon>Sphingobacteriia</taxon>
        <taxon>Sphingobacteriales</taxon>
        <taxon>Sphingobacteriaceae</taxon>
        <taxon>Mucilaginibacter</taxon>
    </lineage>
</organism>
<keyword evidence="6 8" id="KW-0472">Membrane</keyword>
<dbReference type="InterPro" id="IPR023996">
    <property type="entry name" value="TonB-dep_OMP_SusC/RagA"/>
</dbReference>
<dbReference type="Pfam" id="PF07715">
    <property type="entry name" value="Plug"/>
    <property type="match status" value="1"/>
</dbReference>
<dbReference type="NCBIfam" id="TIGR04056">
    <property type="entry name" value="OMP_RagA_SusC"/>
    <property type="match status" value="1"/>
</dbReference>
<keyword evidence="7 8" id="KW-0998">Cell outer membrane</keyword>
<comment type="similarity">
    <text evidence="8 9">Belongs to the TonB-dependent receptor family.</text>
</comment>
<proteinExistence type="inferred from homology"/>
<gene>
    <name evidence="13" type="ORF">GO816_18010</name>
</gene>
<feature type="chain" id="PRO_5026280532" evidence="10">
    <location>
        <begin position="36"/>
        <end position="1057"/>
    </location>
</feature>
<name>A0A6I4ICW2_9SPHI</name>
<dbReference type="Pfam" id="PF00593">
    <property type="entry name" value="TonB_dep_Rec_b-barrel"/>
    <property type="match status" value="1"/>
</dbReference>
<sequence>MRSKQLLNPLTLPSGRRYSRIGLLLLLACCSAAQAEATANPTISSTTVRKSADVIITGQVKDEQGLPLPGVTVKLQNSQLGTLTDVNGNYKLTVPEGEANKVLIFSFIGFTSQTVTIGQQTQINISLKPDTSKSLNEVVVVGYGTQRRATINSSIGVVAARDINEKPVLNAVQALQGESPNLVIQQSTLDPGATPIINIRGVSTTGNNDPLLVIDGIVSQSIGDLSLLNPNDIASVTVLKDAGAAAIYGSRGANGVLLVTTKSGKPNQKATVNYNGNYGWQKPNILVRKVNAADNAYYKNESLVNSGLPPSFTPAQIQELAAQGNGTWDVDHLLYNAPQLSQNLSVSGGGASNTYFISAGYLNQLSNFIGNGGSGSKFGYQKYNLRVNQSVTVGRFKLSGILEYTKSRNKTNSVGNNNVFADANRVPYNYSWQDENGNYLTNPIASQYNEHGVLEKGGFNQADNDRIFGNLTGILNITKELNVTGVFGGTIQNNGNLFRRTQVNYLPAGVYGNDLTTFDNNSKSHAFNTQVYLNYIKSFKQHNLNATLGVSSEITNQRGFQLQKTLTDPVFGNATTGTLIDATNSYNSIGVQANSLQSAFGRFSYDYKQRYFLDFVFRNDVSSKFAKGERSGFFPSVNAGYLISDESFMEPLKNTLNSLKLRATYGIVGNNQTAGNYTYLTTYFNYPGAYGYNGVIQGGAGTNLSNPLLTWEEAATLNFGFDFGLFNNKLTGSFDYFDKTTRKIQQNPLDVPSVFGATPPTANVAKVQNRGWEAQLTYTWKTPKVTQSFSANIGNTQNKLLELTGNTQQIIYNQDVYQLLRKVGQPLTQYYGYETDGYFQNQADVNTLPKPAGAIVGPGDLKFKDLNGDGKIDDNDKKVIGNPFPHYTFGFTYRLAVGGFDLTLFVQGVGQRDAFLRGELVEPYHYNYGATLYEHMTNYWTPSNPDARYPRLASIGSPSNTNNWRNGSDVYRYNAAYARLKNVNIGYTLPSALTRKAGMQRVRVSAIGQNLLTLSKLRFIDPETTEFGNSVSPNTGSNSARNYLLPIFIGAGLDITF</sequence>
<dbReference type="SUPFAM" id="SSF49464">
    <property type="entry name" value="Carboxypeptidase regulatory domain-like"/>
    <property type="match status" value="1"/>
</dbReference>
<evidence type="ECO:0000256" key="5">
    <source>
        <dbReference type="ARBA" id="ARBA00023077"/>
    </source>
</evidence>
<comment type="subcellular location">
    <subcellularLocation>
        <location evidence="1 8">Cell outer membrane</location>
        <topology evidence="1 8">Multi-pass membrane protein</topology>
    </subcellularLocation>
</comment>
<comment type="caution">
    <text evidence="13">The sequence shown here is derived from an EMBL/GenBank/DDBJ whole genome shotgun (WGS) entry which is preliminary data.</text>
</comment>
<evidence type="ECO:0000256" key="9">
    <source>
        <dbReference type="RuleBase" id="RU003357"/>
    </source>
</evidence>
<keyword evidence="14" id="KW-1185">Reference proteome</keyword>
<dbReference type="Proteomes" id="UP000434850">
    <property type="component" value="Unassembled WGS sequence"/>
</dbReference>
<dbReference type="GO" id="GO:0009279">
    <property type="term" value="C:cell outer membrane"/>
    <property type="evidence" value="ECO:0007669"/>
    <property type="project" value="UniProtKB-SubCell"/>
</dbReference>
<accession>A0A6I4ICW2</accession>
<keyword evidence="4 8" id="KW-0812">Transmembrane</keyword>
<dbReference type="NCBIfam" id="TIGR04057">
    <property type="entry name" value="SusC_RagA_signa"/>
    <property type="match status" value="1"/>
</dbReference>
<feature type="domain" description="TonB-dependent receptor plug" evidence="12">
    <location>
        <begin position="150"/>
        <end position="256"/>
    </location>
</feature>
<dbReference type="InterPro" id="IPR023997">
    <property type="entry name" value="TonB-dep_OMP_SusC/RagA_CS"/>
</dbReference>
<dbReference type="InterPro" id="IPR037066">
    <property type="entry name" value="Plug_dom_sf"/>
</dbReference>
<dbReference type="Pfam" id="PF13715">
    <property type="entry name" value="CarbopepD_reg_2"/>
    <property type="match status" value="1"/>
</dbReference>
<feature type="signal peptide" evidence="10">
    <location>
        <begin position="1"/>
        <end position="35"/>
    </location>
</feature>
<keyword evidence="2 8" id="KW-0813">Transport</keyword>
<evidence type="ECO:0000256" key="8">
    <source>
        <dbReference type="PROSITE-ProRule" id="PRU01360"/>
    </source>
</evidence>
<dbReference type="SUPFAM" id="SSF56935">
    <property type="entry name" value="Porins"/>
    <property type="match status" value="1"/>
</dbReference>
<dbReference type="InterPro" id="IPR000531">
    <property type="entry name" value="Beta-barrel_TonB"/>
</dbReference>
<dbReference type="AlphaFoldDB" id="A0A6I4ICW2"/>
<keyword evidence="3 8" id="KW-1134">Transmembrane beta strand</keyword>
<evidence type="ECO:0000259" key="12">
    <source>
        <dbReference type="Pfam" id="PF07715"/>
    </source>
</evidence>
<dbReference type="Gene3D" id="2.170.130.10">
    <property type="entry name" value="TonB-dependent receptor, plug domain"/>
    <property type="match status" value="1"/>
</dbReference>
<dbReference type="EMBL" id="WQLA01000008">
    <property type="protein sequence ID" value="MVN93031.1"/>
    <property type="molecule type" value="Genomic_DNA"/>
</dbReference>
<keyword evidence="10" id="KW-0732">Signal</keyword>
<dbReference type="RefSeq" id="WP_157543349.1">
    <property type="nucleotide sequence ID" value="NZ_WQLA01000008.1"/>
</dbReference>
<feature type="domain" description="TonB-dependent receptor-like beta-barrel" evidence="11">
    <location>
        <begin position="418"/>
        <end position="1011"/>
    </location>
</feature>
<dbReference type="PROSITE" id="PS52016">
    <property type="entry name" value="TONB_DEPENDENT_REC_3"/>
    <property type="match status" value="1"/>
</dbReference>
<evidence type="ECO:0000256" key="7">
    <source>
        <dbReference type="ARBA" id="ARBA00023237"/>
    </source>
</evidence>
<evidence type="ECO:0000259" key="11">
    <source>
        <dbReference type="Pfam" id="PF00593"/>
    </source>
</evidence>
<evidence type="ECO:0000256" key="10">
    <source>
        <dbReference type="SAM" id="SignalP"/>
    </source>
</evidence>
<dbReference type="InterPro" id="IPR039426">
    <property type="entry name" value="TonB-dep_rcpt-like"/>
</dbReference>
<dbReference type="InterPro" id="IPR036942">
    <property type="entry name" value="Beta-barrel_TonB_sf"/>
</dbReference>
<evidence type="ECO:0000256" key="6">
    <source>
        <dbReference type="ARBA" id="ARBA00023136"/>
    </source>
</evidence>
<evidence type="ECO:0000256" key="2">
    <source>
        <dbReference type="ARBA" id="ARBA00022448"/>
    </source>
</evidence>
<protein>
    <submittedName>
        <fullName evidence="13">SusC/RagA family TonB-linked outer membrane protein</fullName>
    </submittedName>
</protein>
<reference evidence="13 14" key="1">
    <citation type="submission" date="2019-12" db="EMBL/GenBank/DDBJ databases">
        <title>Mucilaginibacter sp. HME9299 genome sequencing and assembly.</title>
        <authorList>
            <person name="Kang H."/>
            <person name="Kim H."/>
            <person name="Joh K."/>
        </authorList>
    </citation>
    <scope>NUCLEOTIDE SEQUENCE [LARGE SCALE GENOMIC DNA]</scope>
    <source>
        <strain evidence="13 14">HME9299</strain>
    </source>
</reference>
<dbReference type="OrthoDB" id="899266at2"/>
<evidence type="ECO:0000256" key="3">
    <source>
        <dbReference type="ARBA" id="ARBA00022452"/>
    </source>
</evidence>
<evidence type="ECO:0000256" key="4">
    <source>
        <dbReference type="ARBA" id="ARBA00022692"/>
    </source>
</evidence>
<dbReference type="InterPro" id="IPR012910">
    <property type="entry name" value="Plug_dom"/>
</dbReference>
<evidence type="ECO:0000313" key="13">
    <source>
        <dbReference type="EMBL" id="MVN93031.1"/>
    </source>
</evidence>
<keyword evidence="5 9" id="KW-0798">TonB box</keyword>
<dbReference type="InterPro" id="IPR008969">
    <property type="entry name" value="CarboxyPept-like_regulatory"/>
</dbReference>